<dbReference type="AlphaFoldDB" id="A0A6J4D1C2"/>
<evidence type="ECO:0000313" key="4">
    <source>
        <dbReference type="Proteomes" id="UP000317935"/>
    </source>
</evidence>
<protein>
    <recommendedName>
        <fullName evidence="1">Gfo/Idh/MocA-like oxidoreductase N-terminal domain-containing protein</fullName>
    </recommendedName>
</protein>
<dbReference type="PANTHER" id="PTHR43377">
    <property type="entry name" value="BILIVERDIN REDUCTASE A"/>
    <property type="match status" value="1"/>
</dbReference>
<dbReference type="RefSeq" id="WP_034375407.1">
    <property type="nucleotide sequence ID" value="NZ_AP019774.1"/>
</dbReference>
<dbReference type="Pfam" id="PF01408">
    <property type="entry name" value="GFO_IDH_MocA"/>
    <property type="match status" value="1"/>
</dbReference>
<dbReference type="Proteomes" id="UP000317935">
    <property type="component" value="Chromosome"/>
</dbReference>
<dbReference type="InterPro" id="IPR000683">
    <property type="entry name" value="Gfo/Idh/MocA-like_OxRdtase_N"/>
</dbReference>
<evidence type="ECO:0000259" key="1">
    <source>
        <dbReference type="Pfam" id="PF01408"/>
    </source>
</evidence>
<reference evidence="2 5" key="2">
    <citation type="submission" date="2020-04" db="EMBL/GenBank/DDBJ databases">
        <title>Genomic analysis of gastric non-Helicobacter pylori Helicobacters isolated in Japan.</title>
        <authorList>
            <person name="Suzuki M."/>
            <person name="Rimbara E."/>
        </authorList>
    </citation>
    <scope>NUCLEOTIDE SEQUENCE [LARGE SCALE GENOMIC DNA]</scope>
    <source>
        <strain evidence="2 5">NHP19-0020</strain>
    </source>
</reference>
<organism evidence="3 4">
    <name type="scientific">Helicobacter suis</name>
    <dbReference type="NCBI Taxonomy" id="104628"/>
    <lineage>
        <taxon>Bacteria</taxon>
        <taxon>Pseudomonadati</taxon>
        <taxon>Campylobacterota</taxon>
        <taxon>Epsilonproteobacteria</taxon>
        <taxon>Campylobacterales</taxon>
        <taxon>Helicobacteraceae</taxon>
        <taxon>Helicobacter</taxon>
    </lineage>
</organism>
<dbReference type="InterPro" id="IPR036291">
    <property type="entry name" value="NAD(P)-bd_dom_sf"/>
</dbReference>
<dbReference type="Gene3D" id="3.40.50.720">
    <property type="entry name" value="NAD(P)-binding Rossmann-like Domain"/>
    <property type="match status" value="1"/>
</dbReference>
<proteinExistence type="predicted"/>
<reference evidence="3 4" key="1">
    <citation type="submission" date="2019-06" db="EMBL/GenBank/DDBJ databases">
        <title>Complete genome sequence of Helicobacter suis SNTW101c.</title>
        <authorList>
            <person name="Rimbara E."/>
            <person name="Suzuki M."/>
            <person name="Matsui H."/>
            <person name="Nakamura M."/>
            <person name="Mori S."/>
            <person name="Shibayama K."/>
        </authorList>
    </citation>
    <scope>NUCLEOTIDE SEQUENCE [LARGE SCALE GENOMIC DNA]</scope>
    <source>
        <strain evidence="3 4">SNTW101c</strain>
    </source>
</reference>
<dbReference type="EMBL" id="AP023036">
    <property type="protein sequence ID" value="BCD46470.1"/>
    <property type="molecule type" value="Genomic_DNA"/>
</dbReference>
<gene>
    <name evidence="2" type="ORF">NHP190020_15090</name>
    <name evidence="3" type="ORF">SNTW_14480</name>
</gene>
<dbReference type="OrthoDB" id="9782091at2"/>
<dbReference type="SUPFAM" id="SSF51735">
    <property type="entry name" value="NAD(P)-binding Rossmann-fold domains"/>
    <property type="match status" value="1"/>
</dbReference>
<evidence type="ECO:0000313" key="5">
    <source>
        <dbReference type="Proteomes" id="UP000509742"/>
    </source>
</evidence>
<keyword evidence="5" id="KW-1185">Reference proteome</keyword>
<evidence type="ECO:0000313" key="2">
    <source>
        <dbReference type="EMBL" id="BCD46470.1"/>
    </source>
</evidence>
<dbReference type="SUPFAM" id="SSF55347">
    <property type="entry name" value="Glyceraldehyde-3-phosphate dehydrogenase-like, C-terminal domain"/>
    <property type="match status" value="1"/>
</dbReference>
<feature type="domain" description="Gfo/Idh/MocA-like oxidoreductase N-terminal" evidence="1">
    <location>
        <begin position="2"/>
        <end position="115"/>
    </location>
</feature>
<sequence length="306" mass="34691">MQVGLVGYGYWGQKVAHNLGRFVLKSVCDLIPLRLAQARQDFCNILVSTQIEDLLNDTEIQAIFIITPLSTHYTLTKQALLANKHVFVEKPMSSTLQEAKELYMLAKERHKILHCDLTFLYTPSILWIKNNLQQLGQVLSIASRWLLGICRKDTCALYDLAWHALSILSFLYPHALSTSSHLSLLKAPHPNHPTLSTANLHFNIVEIMASLNISWLSPFKVRDMLFIGTQNTLYYNDNALKPLSITPTSLESKQVKTHHPTLPAFSALFKCIESFYQSILNTTPCFDQKRVVLDVLGFLERLTLAP</sequence>
<dbReference type="EMBL" id="AP019774">
    <property type="protein sequence ID" value="BCD70803.1"/>
    <property type="molecule type" value="Genomic_DNA"/>
</dbReference>
<dbReference type="Gene3D" id="3.30.360.10">
    <property type="entry name" value="Dihydrodipicolinate Reductase, domain 2"/>
    <property type="match status" value="1"/>
</dbReference>
<evidence type="ECO:0000313" key="3">
    <source>
        <dbReference type="EMBL" id="BCD70803.1"/>
    </source>
</evidence>
<dbReference type="PANTHER" id="PTHR43377:SF6">
    <property type="entry name" value="GFO_IDH_MOCA-LIKE OXIDOREDUCTASE N-TERMINAL DOMAIN-CONTAINING PROTEIN"/>
    <property type="match status" value="1"/>
</dbReference>
<dbReference type="Proteomes" id="UP000509742">
    <property type="component" value="Chromosome"/>
</dbReference>
<dbReference type="GO" id="GO:0000166">
    <property type="term" value="F:nucleotide binding"/>
    <property type="evidence" value="ECO:0007669"/>
    <property type="project" value="InterPro"/>
</dbReference>
<name>A0A6J4D1C2_9HELI</name>
<dbReference type="InterPro" id="IPR051450">
    <property type="entry name" value="Gfo/Idh/MocA_Oxidoreductases"/>
</dbReference>
<accession>A0A6J4D1C2</accession>